<evidence type="ECO:0000256" key="3">
    <source>
        <dbReference type="SAM" id="Phobius"/>
    </source>
</evidence>
<feature type="transmembrane region" description="Helical" evidence="3">
    <location>
        <begin position="38"/>
        <end position="59"/>
    </location>
</feature>
<evidence type="ECO:0000313" key="5">
    <source>
        <dbReference type="Proteomes" id="UP001055286"/>
    </source>
</evidence>
<reference evidence="4" key="2">
    <citation type="submission" date="2021-08" db="EMBL/GenBank/DDBJ databases">
        <authorList>
            <person name="Tani A."/>
            <person name="Ola A."/>
            <person name="Ogura Y."/>
            <person name="Katsura K."/>
            <person name="Hayashi T."/>
        </authorList>
    </citation>
    <scope>NUCLEOTIDE SEQUENCE</scope>
    <source>
        <strain evidence="4">JCM 32048</strain>
    </source>
</reference>
<dbReference type="InterPro" id="IPR001680">
    <property type="entry name" value="WD40_rpt"/>
</dbReference>
<dbReference type="RefSeq" id="WP_238193663.1">
    <property type="nucleotide sequence ID" value="NZ_BPQJ01000076.1"/>
</dbReference>
<dbReference type="PROSITE" id="PS50294">
    <property type="entry name" value="WD_REPEATS_REGION"/>
    <property type="match status" value="1"/>
</dbReference>
<name>A0AA37HKC4_9HYPH</name>
<dbReference type="Proteomes" id="UP001055286">
    <property type="component" value="Unassembled WGS sequence"/>
</dbReference>
<evidence type="ECO:0008006" key="6">
    <source>
        <dbReference type="Google" id="ProtNLM"/>
    </source>
</evidence>
<protein>
    <recommendedName>
        <fullName evidence="6">WD40 repeat domain-containing protein</fullName>
    </recommendedName>
</protein>
<keyword evidence="3" id="KW-1133">Transmembrane helix</keyword>
<dbReference type="PROSITE" id="PS50082">
    <property type="entry name" value="WD_REPEATS_2"/>
    <property type="match status" value="1"/>
</dbReference>
<proteinExistence type="predicted"/>
<sequence>MTEAESWLAQRPASAQAPAPLHIEYIRGSRSAIVKWRAWLVFAGVSAALAVAAIVVLRYDAEVREDSSALLDSATRAATLVNSPRQREGLVTAVSAGRRSEQLFGRVIPGVFAPLLDALARAREVLRVDDPGRQPRDMRASDSGEVLLLYRRDQDDVGVSELIGATWTFGATPKRTEIKAGRRSDDVALCPRGSCYLVGQGGRMAVLDPRGSTLWPDLEKAMAADLDPSAGILYRVTAAGSLVRRGRGRNDRDKVLRTGFQDAESVQVSRNGQSVLVLARQGAHLLDTKTGRWSDFSVASCQSRASMSADGLSVLCAARQGAVARFTTTSREPETIASHGLTTVGTLVTGPLAGQYAIASSYGGSLAVFRDGERTAGPFYGGEASRIAFLPDGMHIVEIGWLDRQLKLFELGAQPLRAEIHPFGTDLTRITSCGPGRWAVGAFDGRVGMFGESIKPVLWAAHDGQVNRIACLSDGRIMSAGDDGGLLLTSDGHTTTLTSGSEQKFRTFDLLPGGQELLATDGKDVWRVRLDGTRKFLFKSNLEYVWRLAVDSRTGLVFLGSPGGGTVEVRRFDGAVVTAPYRAHFGAVNSLAPLWTGREIVTGGTLGTTDMMSLSKRRLDGRLETTANAHTAMTKDLAVDDDARLIVSAGDDGQVQFWDENLAKVGPPILRTGAFVASVALSRDRELAAVSGKEVYTVRYGPGDLFAQACRRLLGRSPDACSGRSPDPACGACPAASGASKASEAGAGP</sequence>
<feature type="region of interest" description="Disordered" evidence="2">
    <location>
        <begin position="721"/>
        <end position="749"/>
    </location>
</feature>
<dbReference type="Pfam" id="PF00400">
    <property type="entry name" value="WD40"/>
    <property type="match status" value="1"/>
</dbReference>
<dbReference type="EMBL" id="BPQJ01000076">
    <property type="protein sequence ID" value="GJD66720.1"/>
    <property type="molecule type" value="Genomic_DNA"/>
</dbReference>
<feature type="repeat" description="WD" evidence="1">
    <location>
        <begin position="627"/>
        <end position="659"/>
    </location>
</feature>
<evidence type="ECO:0000256" key="2">
    <source>
        <dbReference type="SAM" id="MobiDB-lite"/>
    </source>
</evidence>
<reference evidence="4" key="1">
    <citation type="journal article" date="2016" name="Front. Microbiol.">
        <title>Genome Sequence of the Piezophilic, Mesophilic Sulfate-Reducing Bacterium Desulfovibrio indicus J2T.</title>
        <authorList>
            <person name="Cao J."/>
            <person name="Maignien L."/>
            <person name="Shao Z."/>
            <person name="Alain K."/>
            <person name="Jebbar M."/>
        </authorList>
    </citation>
    <scope>NUCLEOTIDE SEQUENCE</scope>
    <source>
        <strain evidence="4">JCM 32048</strain>
    </source>
</reference>
<evidence type="ECO:0000256" key="1">
    <source>
        <dbReference type="PROSITE-ProRule" id="PRU00221"/>
    </source>
</evidence>
<gene>
    <name evidence="4" type="ORF">MPEAHAMD_6918</name>
</gene>
<dbReference type="SUPFAM" id="SSF63829">
    <property type="entry name" value="Calcium-dependent phosphotriesterase"/>
    <property type="match status" value="1"/>
</dbReference>
<dbReference type="SMART" id="SM00320">
    <property type="entry name" value="WD40"/>
    <property type="match status" value="3"/>
</dbReference>
<feature type="compositionally biased region" description="Low complexity" evidence="2">
    <location>
        <begin position="728"/>
        <end position="749"/>
    </location>
</feature>
<dbReference type="InterPro" id="IPR015943">
    <property type="entry name" value="WD40/YVTN_repeat-like_dom_sf"/>
</dbReference>
<keyword evidence="3" id="KW-0472">Membrane</keyword>
<accession>A0AA37HKC4</accession>
<comment type="caution">
    <text evidence="4">The sequence shown here is derived from an EMBL/GenBank/DDBJ whole genome shotgun (WGS) entry which is preliminary data.</text>
</comment>
<organism evidence="4 5">
    <name type="scientific">Methylobacterium frigidaeris</name>
    <dbReference type="NCBI Taxonomy" id="2038277"/>
    <lineage>
        <taxon>Bacteria</taxon>
        <taxon>Pseudomonadati</taxon>
        <taxon>Pseudomonadota</taxon>
        <taxon>Alphaproteobacteria</taxon>
        <taxon>Hyphomicrobiales</taxon>
        <taxon>Methylobacteriaceae</taxon>
        <taxon>Methylobacterium</taxon>
    </lineage>
</organism>
<dbReference type="Gene3D" id="2.130.10.10">
    <property type="entry name" value="YVTN repeat-like/Quinoprotein amine dehydrogenase"/>
    <property type="match status" value="2"/>
</dbReference>
<dbReference type="SUPFAM" id="SSF69322">
    <property type="entry name" value="Tricorn protease domain 2"/>
    <property type="match status" value="1"/>
</dbReference>
<keyword evidence="1" id="KW-0853">WD repeat</keyword>
<keyword evidence="3" id="KW-0812">Transmembrane</keyword>
<dbReference type="AlphaFoldDB" id="A0AA37HKC4"/>
<evidence type="ECO:0000313" key="4">
    <source>
        <dbReference type="EMBL" id="GJD66720.1"/>
    </source>
</evidence>
<keyword evidence="5" id="KW-1185">Reference proteome</keyword>